<organism evidence="14 15">
    <name type="scientific">Basidiobolus meristosporus CBS 931.73</name>
    <dbReference type="NCBI Taxonomy" id="1314790"/>
    <lineage>
        <taxon>Eukaryota</taxon>
        <taxon>Fungi</taxon>
        <taxon>Fungi incertae sedis</taxon>
        <taxon>Zoopagomycota</taxon>
        <taxon>Entomophthoromycotina</taxon>
        <taxon>Basidiobolomycetes</taxon>
        <taxon>Basidiobolales</taxon>
        <taxon>Basidiobolaceae</taxon>
        <taxon>Basidiobolus</taxon>
    </lineage>
</organism>
<evidence type="ECO:0000313" key="15">
    <source>
        <dbReference type="Proteomes" id="UP000193498"/>
    </source>
</evidence>
<evidence type="ECO:0000256" key="4">
    <source>
        <dbReference type="ARBA" id="ARBA00010883"/>
    </source>
</evidence>
<dbReference type="Pfam" id="PF00787">
    <property type="entry name" value="PX"/>
    <property type="match status" value="1"/>
</dbReference>
<dbReference type="GO" id="GO:0005768">
    <property type="term" value="C:endosome"/>
    <property type="evidence" value="ECO:0007669"/>
    <property type="project" value="TreeGrafter"/>
</dbReference>
<dbReference type="EMBL" id="MCFE01000255">
    <property type="protein sequence ID" value="ORX92861.1"/>
    <property type="molecule type" value="Genomic_DNA"/>
</dbReference>
<dbReference type="GO" id="GO:0035091">
    <property type="term" value="F:phosphatidylinositol binding"/>
    <property type="evidence" value="ECO:0007669"/>
    <property type="project" value="InterPro"/>
</dbReference>
<comment type="similarity">
    <text evidence="4">Belongs to the sorting nexin family.</text>
</comment>
<dbReference type="InterPro" id="IPR001683">
    <property type="entry name" value="PX_dom"/>
</dbReference>
<dbReference type="GO" id="GO:0030904">
    <property type="term" value="C:retromer complex"/>
    <property type="evidence" value="ECO:0007669"/>
    <property type="project" value="UniProtKB-ARBA"/>
</dbReference>
<evidence type="ECO:0000256" key="3">
    <source>
        <dbReference type="ARBA" id="ARBA00004555"/>
    </source>
</evidence>
<evidence type="ECO:0000256" key="1">
    <source>
        <dbReference type="ARBA" id="ARBA00004287"/>
    </source>
</evidence>
<dbReference type="AlphaFoldDB" id="A0A1Y1Y4A7"/>
<evidence type="ECO:0000256" key="5">
    <source>
        <dbReference type="ARBA" id="ARBA00022448"/>
    </source>
</evidence>
<dbReference type="Pfam" id="PF09325">
    <property type="entry name" value="Vps5"/>
    <property type="match status" value="1"/>
</dbReference>
<reference evidence="14 15" key="1">
    <citation type="submission" date="2016-07" db="EMBL/GenBank/DDBJ databases">
        <title>Pervasive Adenine N6-methylation of Active Genes in Fungi.</title>
        <authorList>
            <consortium name="DOE Joint Genome Institute"/>
            <person name="Mondo S.J."/>
            <person name="Dannebaum R.O."/>
            <person name="Kuo R.C."/>
            <person name="Labutti K."/>
            <person name="Haridas S."/>
            <person name="Kuo A."/>
            <person name="Salamov A."/>
            <person name="Ahrendt S.R."/>
            <person name="Lipzen A."/>
            <person name="Sullivan W."/>
            <person name="Andreopoulos W.B."/>
            <person name="Clum A."/>
            <person name="Lindquist E."/>
            <person name="Daum C."/>
            <person name="Ramamoorthy G.K."/>
            <person name="Gryganskyi A."/>
            <person name="Culley D."/>
            <person name="Magnuson J.K."/>
            <person name="James T.Y."/>
            <person name="O'Malley M.A."/>
            <person name="Stajich J.E."/>
            <person name="Spatafora J.W."/>
            <person name="Visel A."/>
            <person name="Grigoriev I.V."/>
        </authorList>
    </citation>
    <scope>NUCLEOTIDE SEQUENCE [LARGE SCALE GENOMIC DNA]</scope>
    <source>
        <strain evidence="14 15">CBS 931.73</strain>
    </source>
</reference>
<dbReference type="InterPro" id="IPR036871">
    <property type="entry name" value="PX_dom_sf"/>
</dbReference>
<dbReference type="SUPFAM" id="SSF64268">
    <property type="entry name" value="PX domain"/>
    <property type="match status" value="1"/>
</dbReference>
<dbReference type="PROSITE" id="PS50195">
    <property type="entry name" value="PX"/>
    <property type="match status" value="1"/>
</dbReference>
<keyword evidence="7" id="KW-0597">Phosphoprotein</keyword>
<dbReference type="PANTHER" id="PTHR10555">
    <property type="entry name" value="SORTING NEXIN"/>
    <property type="match status" value="1"/>
</dbReference>
<dbReference type="InterPro" id="IPR015404">
    <property type="entry name" value="Vps5_C"/>
</dbReference>
<name>A0A1Y1Y4A7_9FUNG</name>
<evidence type="ECO:0000256" key="7">
    <source>
        <dbReference type="ARBA" id="ARBA00022553"/>
    </source>
</evidence>
<proteinExistence type="inferred from homology"/>
<sequence>MSKNYFYDDFSDLLSSQEGLSVKYEEVNPFADVFSNLPSSLYRENDSFEPSGFIDPYQEDHLQASFSNLNFGLENERPDNRNDFSTEHYHDQNKTYSPTSALHAQEFQKISFDSTPSEGNFADSSAQTDSATTQPAEEQYPSPPLDPKGGPVSSDLYVKSSIREPTYNILGAQNPSTEKSPKHTKQVNEEQRPNSLTHEPEDALAEVALPPEATTIDPPEENLTNGANSKEIDSILDISVCEPQKVGDPINSYIVYKVKAQVTVGVLNHRKSSVTRRYRDFLWLYNQLANNHPGVIIPPVPEKHALGRFQDEFVETRRIALETFLQKIAAHPKLKKDPDFLLFMESERFGSEMKERKNTGSKGLMKVFGEAVSSATNFLKFVESDEWIEKKRAQIDVLESQLKPLSKVFENYVKHRKGMCAYLGGTYLEFSQGIEALAEAEPNQPLTNNLLALSEVQKKIKDLQNKQATYDTLTLENTLNEYLRTIGSIRQAFSARVKAYQSWQGSAANFNQKRAQLEKFRTQAQAQERINLATQDAKEASKEAEREKLKFDAITDTLKQELARFDNEKVIDFKNAIEKCLRATISIQMEIISLWEGYMATTDEAQNQLFVHLQRQRSDGNSTQQ</sequence>
<dbReference type="SMART" id="SM00312">
    <property type="entry name" value="PX"/>
    <property type="match status" value="1"/>
</dbReference>
<gene>
    <name evidence="14" type="ORF">K493DRAFT_338583</name>
</gene>
<dbReference type="GO" id="GO:0045053">
    <property type="term" value="P:protein retention in Golgi apparatus"/>
    <property type="evidence" value="ECO:0007669"/>
    <property type="project" value="TreeGrafter"/>
</dbReference>
<evidence type="ECO:0000256" key="10">
    <source>
        <dbReference type="ARBA" id="ARBA00023136"/>
    </source>
</evidence>
<feature type="region of interest" description="Disordered" evidence="12">
    <location>
        <begin position="168"/>
        <end position="200"/>
    </location>
</feature>
<evidence type="ECO:0000256" key="12">
    <source>
        <dbReference type="SAM" id="MobiDB-lite"/>
    </source>
</evidence>
<dbReference type="FunFam" id="1.20.1270.60:FF:000022">
    <property type="entry name" value="Sorting nexin 3 protein"/>
    <property type="match status" value="1"/>
</dbReference>
<comment type="subcellular location">
    <subcellularLocation>
        <location evidence="2">Cytoplasm</location>
    </subcellularLocation>
    <subcellularLocation>
        <location evidence="3">Golgi apparatus</location>
    </subcellularLocation>
    <subcellularLocation>
        <location evidence="1">Membrane</location>
        <topology evidence="1">Peripheral membrane protein</topology>
        <orientation evidence="1">Cytoplasmic side</orientation>
    </subcellularLocation>
</comment>
<evidence type="ECO:0000256" key="11">
    <source>
        <dbReference type="SAM" id="Coils"/>
    </source>
</evidence>
<evidence type="ECO:0000256" key="8">
    <source>
        <dbReference type="ARBA" id="ARBA00022927"/>
    </source>
</evidence>
<dbReference type="STRING" id="1314790.A0A1Y1Y4A7"/>
<evidence type="ECO:0000259" key="13">
    <source>
        <dbReference type="PROSITE" id="PS50195"/>
    </source>
</evidence>
<comment type="caution">
    <text evidence="14">The sequence shown here is derived from an EMBL/GenBank/DDBJ whole genome shotgun (WGS) entry which is preliminary data.</text>
</comment>
<keyword evidence="5" id="KW-0813">Transport</keyword>
<dbReference type="SUPFAM" id="SSF103657">
    <property type="entry name" value="BAR/IMD domain-like"/>
    <property type="match status" value="1"/>
</dbReference>
<evidence type="ECO:0000256" key="9">
    <source>
        <dbReference type="ARBA" id="ARBA00023034"/>
    </source>
</evidence>
<dbReference type="Gene3D" id="1.20.1270.60">
    <property type="entry name" value="Arfaptin homology (AH) domain/BAR domain"/>
    <property type="match status" value="1"/>
</dbReference>
<dbReference type="PANTHER" id="PTHR10555:SF170">
    <property type="entry name" value="FI18122P1"/>
    <property type="match status" value="1"/>
</dbReference>
<dbReference type="GO" id="GO:0042147">
    <property type="term" value="P:retrograde transport, endosome to Golgi"/>
    <property type="evidence" value="ECO:0007669"/>
    <property type="project" value="TreeGrafter"/>
</dbReference>
<feature type="domain" description="PX" evidence="13">
    <location>
        <begin position="234"/>
        <end position="351"/>
    </location>
</feature>
<dbReference type="OrthoDB" id="271164at2759"/>
<dbReference type="InParanoid" id="A0A1Y1Y4A7"/>
<dbReference type="InterPro" id="IPR027267">
    <property type="entry name" value="AH/BAR_dom_sf"/>
</dbReference>
<feature type="compositionally biased region" description="Polar residues" evidence="12">
    <location>
        <begin position="113"/>
        <end position="136"/>
    </location>
</feature>
<keyword evidence="11" id="KW-0175">Coiled coil</keyword>
<accession>A0A1Y1Y4A7</accession>
<dbReference type="GO" id="GO:0005794">
    <property type="term" value="C:Golgi apparatus"/>
    <property type="evidence" value="ECO:0007669"/>
    <property type="project" value="UniProtKB-SubCell"/>
</dbReference>
<dbReference type="FunCoup" id="A0A1Y1Y4A7">
    <property type="interactions" value="874"/>
</dbReference>
<feature type="region of interest" description="Disordered" evidence="12">
    <location>
        <begin position="113"/>
        <end position="156"/>
    </location>
</feature>
<keyword evidence="9" id="KW-0333">Golgi apparatus</keyword>
<protein>
    <submittedName>
        <fullName evidence="14">Vps5-domain-containing protein</fullName>
    </submittedName>
</protein>
<dbReference type="Gene3D" id="3.30.1520.10">
    <property type="entry name" value="Phox-like domain"/>
    <property type="match status" value="1"/>
</dbReference>
<evidence type="ECO:0000256" key="2">
    <source>
        <dbReference type="ARBA" id="ARBA00004496"/>
    </source>
</evidence>
<dbReference type="GO" id="GO:0005829">
    <property type="term" value="C:cytosol"/>
    <property type="evidence" value="ECO:0007669"/>
    <property type="project" value="GOC"/>
</dbReference>
<feature type="region of interest" description="Disordered" evidence="12">
    <location>
        <begin position="72"/>
        <end position="95"/>
    </location>
</feature>
<evidence type="ECO:0000256" key="6">
    <source>
        <dbReference type="ARBA" id="ARBA00022490"/>
    </source>
</evidence>
<feature type="compositionally biased region" description="Basic and acidic residues" evidence="12">
    <location>
        <begin position="74"/>
        <end position="93"/>
    </location>
</feature>
<dbReference type="Proteomes" id="UP000193498">
    <property type="component" value="Unassembled WGS sequence"/>
</dbReference>
<dbReference type="GO" id="GO:0015031">
    <property type="term" value="P:protein transport"/>
    <property type="evidence" value="ECO:0007669"/>
    <property type="project" value="UniProtKB-KW"/>
</dbReference>
<evidence type="ECO:0000313" key="14">
    <source>
        <dbReference type="EMBL" id="ORX92861.1"/>
    </source>
</evidence>
<keyword evidence="8" id="KW-0653">Protein transport</keyword>
<keyword evidence="6" id="KW-0963">Cytoplasm</keyword>
<keyword evidence="15" id="KW-1185">Reference proteome</keyword>
<keyword evidence="10" id="KW-0472">Membrane</keyword>
<feature type="coiled-coil region" evidence="11">
    <location>
        <begin position="523"/>
        <end position="550"/>
    </location>
</feature>